<name>A0ABM0GW99_SACKO</name>
<dbReference type="Pfam" id="PF00339">
    <property type="entry name" value="Arrestin_N"/>
    <property type="match status" value="1"/>
</dbReference>
<dbReference type="SUPFAM" id="SSF81296">
    <property type="entry name" value="E set domains"/>
    <property type="match status" value="2"/>
</dbReference>
<dbReference type="InterPro" id="IPR011022">
    <property type="entry name" value="Arrestin_C-like"/>
</dbReference>
<protein>
    <submittedName>
        <fullName evidence="4">Arrestin domain-containing protein 3-like</fullName>
    </submittedName>
</protein>
<dbReference type="PANTHER" id="PTHR11188">
    <property type="entry name" value="ARRESTIN DOMAIN CONTAINING PROTEIN"/>
    <property type="match status" value="1"/>
</dbReference>
<evidence type="ECO:0000313" key="3">
    <source>
        <dbReference type="Proteomes" id="UP000694865"/>
    </source>
</evidence>
<dbReference type="InterPro" id="IPR050357">
    <property type="entry name" value="Arrestin_domain-protein"/>
</dbReference>
<evidence type="ECO:0000256" key="1">
    <source>
        <dbReference type="ARBA" id="ARBA00005298"/>
    </source>
</evidence>
<dbReference type="RefSeq" id="XP_002738741.1">
    <property type="nucleotide sequence ID" value="XM_002738695.2"/>
</dbReference>
<keyword evidence="3" id="KW-1185">Reference proteome</keyword>
<dbReference type="Gene3D" id="2.60.40.640">
    <property type="match status" value="2"/>
</dbReference>
<reference evidence="4" key="1">
    <citation type="submission" date="2025-08" db="UniProtKB">
        <authorList>
            <consortium name="RefSeq"/>
        </authorList>
    </citation>
    <scope>IDENTIFICATION</scope>
    <source>
        <tissue evidence="4">Testes</tissue>
    </source>
</reference>
<dbReference type="Proteomes" id="UP000694865">
    <property type="component" value="Unplaced"/>
</dbReference>
<dbReference type="SMART" id="SM01017">
    <property type="entry name" value="Arrestin_C"/>
    <property type="match status" value="1"/>
</dbReference>
<feature type="domain" description="Arrestin C-terminal-like" evidence="2">
    <location>
        <begin position="180"/>
        <end position="317"/>
    </location>
</feature>
<dbReference type="InterPro" id="IPR014752">
    <property type="entry name" value="Arrestin-like_C"/>
</dbReference>
<dbReference type="Pfam" id="PF02752">
    <property type="entry name" value="Arrestin_C"/>
    <property type="match status" value="1"/>
</dbReference>
<dbReference type="GeneID" id="100368904"/>
<dbReference type="PANTHER" id="PTHR11188:SF17">
    <property type="entry name" value="FI21816P1"/>
    <property type="match status" value="1"/>
</dbReference>
<proteinExistence type="inferred from homology"/>
<accession>A0ABM0GW99</accession>
<gene>
    <name evidence="4" type="primary">LOC100368904</name>
</gene>
<sequence>MDSIRRFCIALDDNRDVFSAGDVVAGRVILELNRGIPCIKGMHIRFLGLVHVTWAEDFNKNAPVAPGTSFNAKEVYFDQIVTFLKNDRERQEDWNLQSGVHRFPFRLQIPDRNLPMSFEGKYGCVRYSLKCTIERSSGKNVYSKRALTVIGKHMDPNRVPNAKAPIVAQTEMSGGCLLCISRPTTMLVRVQRKGYAPGNAIPLKVSINNNSNRRVHEVHATLMQDVKYTAFGVRCGKTMNVCRSKEIIATQSHTEGCQPHSKVTWNANLEIPPVPPSGLEGCDLIDTQYYLKIEAEVSHAKHNLLIEVPVVIGSKQLRHLEDSSTFTDLSPLAKFPSEESLHDEIMPPPSYREVYCGKVSILDEADDEDTFGDLRFAPKYAYYMPD</sequence>
<dbReference type="InterPro" id="IPR011021">
    <property type="entry name" value="Arrestin-like_N"/>
</dbReference>
<evidence type="ECO:0000313" key="4">
    <source>
        <dbReference type="RefSeq" id="XP_002738741.1"/>
    </source>
</evidence>
<organism evidence="3 4">
    <name type="scientific">Saccoglossus kowalevskii</name>
    <name type="common">Acorn worm</name>
    <dbReference type="NCBI Taxonomy" id="10224"/>
    <lineage>
        <taxon>Eukaryota</taxon>
        <taxon>Metazoa</taxon>
        <taxon>Hemichordata</taxon>
        <taxon>Enteropneusta</taxon>
        <taxon>Harrimaniidae</taxon>
        <taxon>Saccoglossus</taxon>
    </lineage>
</organism>
<evidence type="ECO:0000259" key="2">
    <source>
        <dbReference type="SMART" id="SM01017"/>
    </source>
</evidence>
<comment type="similarity">
    <text evidence="1">Belongs to the arrestin family.</text>
</comment>
<dbReference type="InterPro" id="IPR014756">
    <property type="entry name" value="Ig_E-set"/>
</dbReference>